<protein>
    <submittedName>
        <fullName evidence="1">Aerobic glycerol-3-phosphate dehydrogenase</fullName>
        <ecNumber evidence="1">1.1.5.3</ecNumber>
    </submittedName>
</protein>
<dbReference type="Gene3D" id="6.10.250.1890">
    <property type="match status" value="1"/>
</dbReference>
<proteinExistence type="predicted"/>
<evidence type="ECO:0000313" key="2">
    <source>
        <dbReference type="Proteomes" id="UP000273655"/>
    </source>
</evidence>
<sequence length="59" mass="6833">MSFTKRNSSTWWITNGFAVLKTLSGRRTKEGMWLTAEQQSRITQWLAAYVEKHQLSLAS</sequence>
<organism evidence="1 2">
    <name type="scientific">Salmonella enterica I</name>
    <dbReference type="NCBI Taxonomy" id="59201"/>
    <lineage>
        <taxon>Bacteria</taxon>
        <taxon>Pseudomonadati</taxon>
        <taxon>Pseudomonadota</taxon>
        <taxon>Gammaproteobacteria</taxon>
        <taxon>Enterobacterales</taxon>
        <taxon>Enterobacteriaceae</taxon>
        <taxon>Salmonella</taxon>
    </lineage>
</organism>
<dbReference type="EMBL" id="LR134148">
    <property type="protein sequence ID" value="VEA30695.1"/>
    <property type="molecule type" value="Genomic_DNA"/>
</dbReference>
<dbReference type="AlphaFoldDB" id="A0A3S5DCB2"/>
<dbReference type="GO" id="GO:0004368">
    <property type="term" value="F:glycerol-3-phosphate dehydrogenase (quinone) activity"/>
    <property type="evidence" value="ECO:0007669"/>
    <property type="project" value="UniProtKB-EC"/>
</dbReference>
<dbReference type="Proteomes" id="UP000273655">
    <property type="component" value="Chromosome 1"/>
</dbReference>
<dbReference type="EC" id="1.1.5.3" evidence="1"/>
<reference evidence="1 2" key="1">
    <citation type="submission" date="2018-12" db="EMBL/GenBank/DDBJ databases">
        <authorList>
            <consortium name="Pathogen Informatics"/>
        </authorList>
    </citation>
    <scope>NUCLEOTIDE SEQUENCE [LARGE SCALE GENOMIC DNA]</scope>
    <source>
        <strain evidence="1 2">NCTC8271</strain>
    </source>
</reference>
<accession>A0A3S5DCB2</accession>
<name>A0A3S5DCB2_SALET</name>
<gene>
    <name evidence="1" type="primary">glpD_1</name>
    <name evidence="1" type="ORF">NCTC8271_00425</name>
</gene>
<evidence type="ECO:0000313" key="1">
    <source>
        <dbReference type="EMBL" id="VEA30695.1"/>
    </source>
</evidence>
<keyword evidence="1" id="KW-0560">Oxidoreductase</keyword>